<dbReference type="Pfam" id="PF05380">
    <property type="entry name" value="Peptidase_A17"/>
    <property type="match status" value="1"/>
</dbReference>
<protein>
    <recommendedName>
        <fullName evidence="3">Peptidase aspartic putative domain-containing protein</fullName>
    </recommendedName>
</protein>
<reference evidence="1 2" key="1">
    <citation type="submission" date="2019-06" db="EMBL/GenBank/DDBJ databases">
        <title>Draft genomes of female and male turbot (Scophthalmus maximus).</title>
        <authorList>
            <person name="Xu H."/>
            <person name="Xu X.-W."/>
            <person name="Shao C."/>
            <person name="Chen S."/>
        </authorList>
    </citation>
    <scope>NUCLEOTIDE SEQUENCE [LARGE SCALE GENOMIC DNA]</scope>
    <source>
        <strain evidence="1">Ysfricsl-2016a</strain>
        <tissue evidence="1">Blood</tissue>
    </source>
</reference>
<name>A0A6A4SLC9_SCOMX</name>
<organism evidence="1 2">
    <name type="scientific">Scophthalmus maximus</name>
    <name type="common">Turbot</name>
    <name type="synonym">Psetta maxima</name>
    <dbReference type="NCBI Taxonomy" id="52904"/>
    <lineage>
        <taxon>Eukaryota</taxon>
        <taxon>Metazoa</taxon>
        <taxon>Chordata</taxon>
        <taxon>Craniata</taxon>
        <taxon>Vertebrata</taxon>
        <taxon>Euteleostomi</taxon>
        <taxon>Actinopterygii</taxon>
        <taxon>Neopterygii</taxon>
        <taxon>Teleostei</taxon>
        <taxon>Neoteleostei</taxon>
        <taxon>Acanthomorphata</taxon>
        <taxon>Carangaria</taxon>
        <taxon>Pleuronectiformes</taxon>
        <taxon>Pleuronectoidei</taxon>
        <taxon>Scophthalmidae</taxon>
        <taxon>Scophthalmus</taxon>
    </lineage>
</organism>
<accession>A0A6A4SLC9</accession>
<dbReference type="EMBL" id="VEVO01000012">
    <property type="protein sequence ID" value="KAF0033409.1"/>
    <property type="molecule type" value="Genomic_DNA"/>
</dbReference>
<evidence type="ECO:0000313" key="1">
    <source>
        <dbReference type="EMBL" id="KAF0033409.1"/>
    </source>
</evidence>
<dbReference type="InterPro" id="IPR008042">
    <property type="entry name" value="Retrotrans_Pao"/>
</dbReference>
<dbReference type="AlphaFoldDB" id="A0A6A4SLC9"/>
<sequence length="202" mass="22639">MVSSLQECCHIGAGSDEYKLSIVPVQIKSNTSDKTIETYAFLDNGSTDTFCTEGLMEQLNINGKRTCILPRTMGQDKCVPSHIITGVEVSGLEKDKFIPLPKVFTLHSDQEGIQLVTDAFKFNIKIKEKPQTRRGMLSVVSSIYDPLGFLAPLTLAAKCLLQELCKQNHDWDQVIPKATSEKWLKWTSDLVKLADFKLERCI</sequence>
<dbReference type="Proteomes" id="UP000438429">
    <property type="component" value="Unassembled WGS sequence"/>
</dbReference>
<dbReference type="PANTHER" id="PTHR47331">
    <property type="entry name" value="PHD-TYPE DOMAIN-CONTAINING PROTEIN"/>
    <property type="match status" value="1"/>
</dbReference>
<proteinExistence type="predicted"/>
<gene>
    <name evidence="1" type="ORF">F2P81_013475</name>
</gene>
<evidence type="ECO:0000313" key="2">
    <source>
        <dbReference type="Proteomes" id="UP000438429"/>
    </source>
</evidence>
<evidence type="ECO:0008006" key="3">
    <source>
        <dbReference type="Google" id="ProtNLM"/>
    </source>
</evidence>
<dbReference type="PANTHER" id="PTHR47331:SF1">
    <property type="entry name" value="GAG-LIKE PROTEIN"/>
    <property type="match status" value="1"/>
</dbReference>
<comment type="caution">
    <text evidence="1">The sequence shown here is derived from an EMBL/GenBank/DDBJ whole genome shotgun (WGS) entry which is preliminary data.</text>
</comment>